<sequence length="301" mass="32440">MARFTTKTLHKTPYEAISPTIPEHSQAGQTVVITGGGGGIGLAIARAFAQAGAAKVILLGRRSEILINAVKQLKEEVPGYCGELHAVQCDITDTSRVARFWDQLKEKHAGVDVLVLNAGVIDPLGDIVKAKNSDAWAAFDANTRANLDMTQRFFNNIDVTPNGQKKSLIHVSSAVVADFHHNPIAGVYASSKAAFLALLHRIAIQESVEKAQIVSFDPGAIFSPGVKAAGFAPDSYDWDDGNNLQENLPGQFAVWATSSAAAMFHGRFIHAQWDVNELQAPEVKAKIENDHMFLKIGVVGY</sequence>
<dbReference type="InterPro" id="IPR036291">
    <property type="entry name" value="NAD(P)-bd_dom_sf"/>
</dbReference>
<protein>
    <submittedName>
        <fullName evidence="3">Uncharacterized protein</fullName>
    </submittedName>
</protein>
<organism evidence="3 4">
    <name type="scientific">Blastomyces parvus</name>
    <dbReference type="NCBI Taxonomy" id="2060905"/>
    <lineage>
        <taxon>Eukaryota</taxon>
        <taxon>Fungi</taxon>
        <taxon>Dikarya</taxon>
        <taxon>Ascomycota</taxon>
        <taxon>Pezizomycotina</taxon>
        <taxon>Eurotiomycetes</taxon>
        <taxon>Eurotiomycetidae</taxon>
        <taxon>Onygenales</taxon>
        <taxon>Ajellomycetaceae</taxon>
        <taxon>Blastomyces</taxon>
    </lineage>
</organism>
<dbReference type="InterPro" id="IPR002347">
    <property type="entry name" value="SDR_fam"/>
</dbReference>
<dbReference type="Gene3D" id="3.40.50.720">
    <property type="entry name" value="NAD(P)-binding Rossmann-like Domain"/>
    <property type="match status" value="1"/>
</dbReference>
<dbReference type="EMBL" id="PDNC01000010">
    <property type="protein sequence ID" value="PGH08217.1"/>
    <property type="molecule type" value="Genomic_DNA"/>
</dbReference>
<proteinExistence type="inferred from homology"/>
<dbReference type="AlphaFoldDB" id="A0A2B7XHU3"/>
<dbReference type="Proteomes" id="UP000224080">
    <property type="component" value="Unassembled WGS sequence"/>
</dbReference>
<accession>A0A2B7XHU3</accession>
<comment type="caution">
    <text evidence="3">The sequence shown here is derived from an EMBL/GenBank/DDBJ whole genome shotgun (WGS) entry which is preliminary data.</text>
</comment>
<comment type="similarity">
    <text evidence="1">Belongs to the short-chain dehydrogenases/reductases (SDR) family.</text>
</comment>
<dbReference type="PANTHER" id="PTHR43669">
    <property type="entry name" value="5-KETO-D-GLUCONATE 5-REDUCTASE"/>
    <property type="match status" value="1"/>
</dbReference>
<dbReference type="Pfam" id="PF00106">
    <property type="entry name" value="adh_short"/>
    <property type="match status" value="1"/>
</dbReference>
<dbReference type="SUPFAM" id="SSF51735">
    <property type="entry name" value="NAD(P)-binding Rossmann-fold domains"/>
    <property type="match status" value="1"/>
</dbReference>
<keyword evidence="4" id="KW-1185">Reference proteome</keyword>
<dbReference type="PANTHER" id="PTHR43669:SF3">
    <property type="entry name" value="ALCOHOL DEHYDROGENASE, PUTATIVE (AFU_ORTHOLOGUE AFUA_3G03445)-RELATED"/>
    <property type="match status" value="1"/>
</dbReference>
<gene>
    <name evidence="3" type="ORF">GX51_01371</name>
</gene>
<evidence type="ECO:0000313" key="4">
    <source>
        <dbReference type="Proteomes" id="UP000224080"/>
    </source>
</evidence>
<reference evidence="3 4" key="1">
    <citation type="submission" date="2017-10" db="EMBL/GenBank/DDBJ databases">
        <title>Comparative genomics in systemic dimorphic fungi from Ajellomycetaceae.</title>
        <authorList>
            <person name="Munoz J.F."/>
            <person name="Mcewen J.G."/>
            <person name="Clay O.K."/>
            <person name="Cuomo C.A."/>
        </authorList>
    </citation>
    <scope>NUCLEOTIDE SEQUENCE [LARGE SCALE GENOMIC DNA]</scope>
    <source>
        <strain evidence="3 4">UAMH130</strain>
    </source>
</reference>
<evidence type="ECO:0000256" key="2">
    <source>
        <dbReference type="ARBA" id="ARBA00023002"/>
    </source>
</evidence>
<evidence type="ECO:0000313" key="3">
    <source>
        <dbReference type="EMBL" id="PGH08217.1"/>
    </source>
</evidence>
<dbReference type="STRING" id="2060905.A0A2B7XHU3"/>
<evidence type="ECO:0000256" key="1">
    <source>
        <dbReference type="ARBA" id="ARBA00006484"/>
    </source>
</evidence>
<dbReference type="GO" id="GO:0016491">
    <property type="term" value="F:oxidoreductase activity"/>
    <property type="evidence" value="ECO:0007669"/>
    <property type="project" value="UniProtKB-KW"/>
</dbReference>
<dbReference type="CDD" id="cd05233">
    <property type="entry name" value="SDR_c"/>
    <property type="match status" value="1"/>
</dbReference>
<dbReference type="OrthoDB" id="1933717at2759"/>
<keyword evidence="2" id="KW-0560">Oxidoreductase</keyword>
<name>A0A2B7XHU3_9EURO</name>
<dbReference type="PRINTS" id="PR00081">
    <property type="entry name" value="GDHRDH"/>
</dbReference>